<keyword evidence="1" id="KW-0732">Signal</keyword>
<dbReference type="RefSeq" id="WP_111373876.1">
    <property type="nucleotide sequence ID" value="NZ_CP029480.1"/>
</dbReference>
<dbReference type="PANTHER" id="PTHR47197:SF3">
    <property type="entry name" value="DIHYDRO-HEME D1 DEHYDROGENASE"/>
    <property type="match status" value="1"/>
</dbReference>
<keyword evidence="3" id="KW-1185">Reference proteome</keyword>
<dbReference type="AlphaFoldDB" id="A0A2Z4GGI6"/>
<dbReference type="OrthoDB" id="916694at2"/>
<sequence length="428" mass="48197">MKKCFLLIFVLFIESSFAQNITFDAKGLVFLSDADMSAFTLIDGKLRKTGETTDQLSSLTFPLSYGNPAQIKSDKASNSVLNSKRNIAISSNQKLAYILETKGETKFNETDIPDMQQDFPMGKYVTVVDIENLNQPESQYRFPVGENPSSISISPKNKYLAVSCDQYGKEIQVFELDNSGKPQRIIKKPNNFEPGRIVDVVWHSSGDYLAYINEDEAQVGLIRVLRDGPTQQIIRLETMGDPVKIGGKPTMGKFTPDGKYFLVLDKRKELTDQDSREKGELFVIKFNMDTQNHFLLSKASVGENPLGFEVHPEGNYILVNNLKRSFYPPEKFADSGESSLSVLYLDHDGSIANKLEFPIDGILPASVVFDKTGRNIAFSVYQYLTFGFSFGGIEFLKFNPQSKKMVEYQKGKIYVPRGINSLRVIKEY</sequence>
<dbReference type="InterPro" id="IPR051200">
    <property type="entry name" value="Host-pathogen_enzymatic-act"/>
</dbReference>
<organism evidence="2 3">
    <name type="scientific">Arcticibacterium luteifluviistationis</name>
    <dbReference type="NCBI Taxonomy" id="1784714"/>
    <lineage>
        <taxon>Bacteria</taxon>
        <taxon>Pseudomonadati</taxon>
        <taxon>Bacteroidota</taxon>
        <taxon>Cytophagia</taxon>
        <taxon>Cytophagales</taxon>
        <taxon>Leadbetterellaceae</taxon>
        <taxon>Arcticibacterium</taxon>
    </lineage>
</organism>
<name>A0A2Z4GGI6_9BACT</name>
<dbReference type="InterPro" id="IPR011044">
    <property type="entry name" value="Quino_amine_DH_bsu"/>
</dbReference>
<evidence type="ECO:0000313" key="2">
    <source>
        <dbReference type="EMBL" id="AWW00510.1"/>
    </source>
</evidence>
<gene>
    <name evidence="2" type="ORF">DJ013_20925</name>
</gene>
<reference evidence="2 3" key="1">
    <citation type="submission" date="2018-05" db="EMBL/GenBank/DDBJ databases">
        <title>Complete genome sequence of Arcticibacterium luteifluviistationis SM1504T, a cytophagaceae bacterium isolated from Arctic surface seawater.</title>
        <authorList>
            <person name="Li Y."/>
            <person name="Qin Q.-L."/>
        </authorList>
    </citation>
    <scope>NUCLEOTIDE SEQUENCE [LARGE SCALE GENOMIC DNA]</scope>
    <source>
        <strain evidence="2 3">SM1504</strain>
    </source>
</reference>
<dbReference type="Proteomes" id="UP000249873">
    <property type="component" value="Chromosome"/>
</dbReference>
<dbReference type="EMBL" id="CP029480">
    <property type="protein sequence ID" value="AWW00510.1"/>
    <property type="molecule type" value="Genomic_DNA"/>
</dbReference>
<dbReference type="PANTHER" id="PTHR47197">
    <property type="entry name" value="PROTEIN NIRF"/>
    <property type="match status" value="1"/>
</dbReference>
<dbReference type="KEGG" id="als:DJ013_20925"/>
<dbReference type="SUPFAM" id="SSF50969">
    <property type="entry name" value="YVTN repeat-like/Quinoprotein amine dehydrogenase"/>
    <property type="match status" value="1"/>
</dbReference>
<feature type="chain" id="PRO_5016232721" evidence="1">
    <location>
        <begin position="19"/>
        <end position="428"/>
    </location>
</feature>
<evidence type="ECO:0000313" key="3">
    <source>
        <dbReference type="Proteomes" id="UP000249873"/>
    </source>
</evidence>
<dbReference type="Gene3D" id="2.130.10.10">
    <property type="entry name" value="YVTN repeat-like/Quinoprotein amine dehydrogenase"/>
    <property type="match status" value="1"/>
</dbReference>
<proteinExistence type="predicted"/>
<evidence type="ECO:0000256" key="1">
    <source>
        <dbReference type="SAM" id="SignalP"/>
    </source>
</evidence>
<dbReference type="InterPro" id="IPR015943">
    <property type="entry name" value="WD40/YVTN_repeat-like_dom_sf"/>
</dbReference>
<accession>A0A2Z4GGI6</accession>
<feature type="signal peptide" evidence="1">
    <location>
        <begin position="1"/>
        <end position="18"/>
    </location>
</feature>
<protein>
    <submittedName>
        <fullName evidence="2">Uncharacterized protein</fullName>
    </submittedName>
</protein>